<feature type="compositionally biased region" description="Low complexity" evidence="1">
    <location>
        <begin position="214"/>
        <end position="226"/>
    </location>
</feature>
<keyword evidence="3" id="KW-1185">Reference proteome</keyword>
<feature type="region of interest" description="Disordered" evidence="1">
    <location>
        <begin position="84"/>
        <end position="145"/>
    </location>
</feature>
<comment type="caution">
    <text evidence="2">The sequence shown here is derived from an EMBL/GenBank/DDBJ whole genome shotgun (WGS) entry which is preliminary data.</text>
</comment>
<sequence length="376" mass="42061">MESLRAFRVRINKLRVRDDRPCEQCPLVSPCITLQQVGGLDGVVVRMLNYHAIGPGFGSLRGKTGSLSSPSFAIRFNPEGEELVEVHETSLPEKTEEDAQPNEEEQGKGSQAAPMEIPGGDKRSGKDSPMLSKMNRRTGSLEESGEHPWRFITHIKQITKTVEEKIECIKSERLKQSKAEKVTKGSGGSSGGGGTLQRLAHNSSLSDSEERSETSSSVRECSSSPEKSAKKLRKQPTGFEEDSGDDMAGGDDQLTDESTDGAERATTPQITEIDISDSPTPSVSTGHKSYNFWRRPKDVTNISYEFKVHRRRQKQRKREDNETIITKRRRTGIRPYLTYSYHCSDVNYDPDSSAEDGDQPKLVRTNKLRTRDDRPW</sequence>
<organism evidence="2 3">
    <name type="scientific">Ranatra chinensis</name>
    <dbReference type="NCBI Taxonomy" id="642074"/>
    <lineage>
        <taxon>Eukaryota</taxon>
        <taxon>Metazoa</taxon>
        <taxon>Ecdysozoa</taxon>
        <taxon>Arthropoda</taxon>
        <taxon>Hexapoda</taxon>
        <taxon>Insecta</taxon>
        <taxon>Pterygota</taxon>
        <taxon>Neoptera</taxon>
        <taxon>Paraneoptera</taxon>
        <taxon>Hemiptera</taxon>
        <taxon>Heteroptera</taxon>
        <taxon>Panheteroptera</taxon>
        <taxon>Nepomorpha</taxon>
        <taxon>Nepidae</taxon>
        <taxon>Ranatrinae</taxon>
        <taxon>Ranatra</taxon>
    </lineage>
</organism>
<evidence type="ECO:0000256" key="1">
    <source>
        <dbReference type="SAM" id="MobiDB-lite"/>
    </source>
</evidence>
<dbReference type="EMBL" id="JBFDAA010000016">
    <property type="protein sequence ID" value="KAL1117286.1"/>
    <property type="molecule type" value="Genomic_DNA"/>
</dbReference>
<feature type="compositionally biased region" description="Acidic residues" evidence="1">
    <location>
        <begin position="239"/>
        <end position="260"/>
    </location>
</feature>
<feature type="compositionally biased region" description="Basic and acidic residues" evidence="1">
    <location>
        <begin position="170"/>
        <end position="183"/>
    </location>
</feature>
<dbReference type="Proteomes" id="UP001558652">
    <property type="component" value="Unassembled WGS sequence"/>
</dbReference>
<dbReference type="AlphaFoldDB" id="A0ABD0Y1D3"/>
<evidence type="ECO:0000313" key="2">
    <source>
        <dbReference type="EMBL" id="KAL1117286.1"/>
    </source>
</evidence>
<evidence type="ECO:0000313" key="3">
    <source>
        <dbReference type="Proteomes" id="UP001558652"/>
    </source>
</evidence>
<feature type="region of interest" description="Disordered" evidence="1">
    <location>
        <begin position="345"/>
        <end position="376"/>
    </location>
</feature>
<feature type="compositionally biased region" description="Polar residues" evidence="1">
    <location>
        <begin position="277"/>
        <end position="288"/>
    </location>
</feature>
<gene>
    <name evidence="2" type="ORF">AAG570_004612</name>
</gene>
<feature type="region of interest" description="Disordered" evidence="1">
    <location>
        <begin position="308"/>
        <end position="331"/>
    </location>
</feature>
<feature type="compositionally biased region" description="Gly residues" evidence="1">
    <location>
        <begin position="185"/>
        <end position="195"/>
    </location>
</feature>
<proteinExistence type="predicted"/>
<feature type="compositionally biased region" description="Basic and acidic residues" evidence="1">
    <location>
        <begin position="84"/>
        <end position="94"/>
    </location>
</feature>
<feature type="region of interest" description="Disordered" evidence="1">
    <location>
        <begin position="170"/>
        <end position="290"/>
    </location>
</feature>
<accession>A0ABD0Y1D3</accession>
<reference evidence="2 3" key="1">
    <citation type="submission" date="2024-07" db="EMBL/GenBank/DDBJ databases">
        <title>Chromosome-level genome assembly of the water stick insect Ranatra chinensis (Heteroptera: Nepidae).</title>
        <authorList>
            <person name="Liu X."/>
        </authorList>
    </citation>
    <scope>NUCLEOTIDE SEQUENCE [LARGE SCALE GENOMIC DNA]</scope>
    <source>
        <strain evidence="2">Cailab_2021Rc</strain>
        <tissue evidence="2">Muscle</tissue>
    </source>
</reference>
<feature type="compositionally biased region" description="Acidic residues" evidence="1">
    <location>
        <begin position="95"/>
        <end position="104"/>
    </location>
</feature>
<protein>
    <submittedName>
        <fullName evidence="2">Uncharacterized protein</fullName>
    </submittedName>
</protein>
<name>A0ABD0Y1D3_9HEMI</name>